<dbReference type="Gene3D" id="1.10.287.70">
    <property type="match status" value="1"/>
</dbReference>
<evidence type="ECO:0000256" key="8">
    <source>
        <dbReference type="ARBA" id="ARBA00023303"/>
    </source>
</evidence>
<dbReference type="InterPro" id="IPR014710">
    <property type="entry name" value="RmlC-like_jellyroll"/>
</dbReference>
<dbReference type="FunFam" id="1.10.287.630:FF:000001">
    <property type="entry name" value="Cyclic nucleotide-gated channel alpha 3"/>
    <property type="match status" value="1"/>
</dbReference>
<evidence type="ECO:0000256" key="6">
    <source>
        <dbReference type="ARBA" id="ARBA00023136"/>
    </source>
</evidence>
<evidence type="ECO:0000256" key="3">
    <source>
        <dbReference type="ARBA" id="ARBA00022692"/>
    </source>
</evidence>
<gene>
    <name evidence="13" type="ORF">HOLleu_09986</name>
</gene>
<protein>
    <submittedName>
        <fullName evidence="13">Cyclic nucleotide-gated channel rod photoreceptor subunit alpha</fullName>
    </submittedName>
</protein>
<evidence type="ECO:0000256" key="11">
    <source>
        <dbReference type="SAM" id="Phobius"/>
    </source>
</evidence>
<dbReference type="SMART" id="SM00100">
    <property type="entry name" value="cNMP"/>
    <property type="match status" value="1"/>
</dbReference>
<feature type="compositionally biased region" description="Polar residues" evidence="10">
    <location>
        <begin position="570"/>
        <end position="583"/>
    </location>
</feature>
<dbReference type="InterPro" id="IPR018490">
    <property type="entry name" value="cNMP-bd_dom_sf"/>
</dbReference>
<dbReference type="OrthoDB" id="421226at2759"/>
<reference evidence="13" key="1">
    <citation type="submission" date="2021-10" db="EMBL/GenBank/DDBJ databases">
        <title>Tropical sea cucumber genome reveals ecological adaptation and Cuvierian tubules defense mechanism.</title>
        <authorList>
            <person name="Chen T."/>
        </authorList>
    </citation>
    <scope>NUCLEOTIDE SEQUENCE</scope>
    <source>
        <strain evidence="13">Nanhai2018</strain>
        <tissue evidence="13">Muscle</tissue>
    </source>
</reference>
<keyword evidence="4 11" id="KW-1133">Transmembrane helix</keyword>
<dbReference type="AlphaFoldDB" id="A0A9Q1CDP6"/>
<dbReference type="CDD" id="cd00038">
    <property type="entry name" value="CAP_ED"/>
    <property type="match status" value="1"/>
</dbReference>
<feature type="domain" description="Cyclic nucleotide-binding" evidence="12">
    <location>
        <begin position="418"/>
        <end position="521"/>
    </location>
</feature>
<feature type="region of interest" description="Disordered" evidence="10">
    <location>
        <begin position="544"/>
        <end position="598"/>
    </location>
</feature>
<evidence type="ECO:0000256" key="5">
    <source>
        <dbReference type="ARBA" id="ARBA00023065"/>
    </source>
</evidence>
<dbReference type="GO" id="GO:0044877">
    <property type="term" value="F:protein-containing complex binding"/>
    <property type="evidence" value="ECO:0007669"/>
    <property type="project" value="TreeGrafter"/>
</dbReference>
<keyword evidence="3 11" id="KW-0812">Transmembrane</keyword>
<dbReference type="Proteomes" id="UP001152320">
    <property type="component" value="Chromosome 4"/>
</dbReference>
<feature type="coiled-coil region" evidence="9">
    <location>
        <begin position="690"/>
        <end position="731"/>
    </location>
</feature>
<evidence type="ECO:0000256" key="7">
    <source>
        <dbReference type="ARBA" id="ARBA00023286"/>
    </source>
</evidence>
<feature type="transmembrane region" description="Helical" evidence="11">
    <location>
        <begin position="100"/>
        <end position="120"/>
    </location>
</feature>
<keyword evidence="6 11" id="KW-0472">Membrane</keyword>
<feature type="transmembrane region" description="Helical" evidence="11">
    <location>
        <begin position="316"/>
        <end position="337"/>
    </location>
</feature>
<accession>A0A9Q1CDP6</accession>
<proteinExistence type="predicted"/>
<evidence type="ECO:0000256" key="10">
    <source>
        <dbReference type="SAM" id="MobiDB-lite"/>
    </source>
</evidence>
<comment type="subcellular location">
    <subcellularLocation>
        <location evidence="1">Membrane</location>
        <topology evidence="1">Multi-pass membrane protein</topology>
    </subcellularLocation>
</comment>
<keyword evidence="14" id="KW-1185">Reference proteome</keyword>
<dbReference type="SUPFAM" id="SSF81324">
    <property type="entry name" value="Voltage-gated potassium channels"/>
    <property type="match status" value="1"/>
</dbReference>
<dbReference type="SUPFAM" id="SSF51206">
    <property type="entry name" value="cAMP-binding domain-like"/>
    <property type="match status" value="1"/>
</dbReference>
<comment type="caution">
    <text evidence="13">The sequence shown here is derived from an EMBL/GenBank/DDBJ whole genome shotgun (WGS) entry which is preliminary data.</text>
</comment>
<dbReference type="Gene3D" id="2.60.120.10">
    <property type="entry name" value="Jelly Rolls"/>
    <property type="match status" value="1"/>
</dbReference>
<evidence type="ECO:0000256" key="4">
    <source>
        <dbReference type="ARBA" id="ARBA00022989"/>
    </source>
</evidence>
<keyword evidence="9" id="KW-0175">Coiled coil</keyword>
<evidence type="ECO:0000256" key="2">
    <source>
        <dbReference type="ARBA" id="ARBA00022448"/>
    </source>
</evidence>
<feature type="transmembrane region" description="Helical" evidence="11">
    <location>
        <begin position="181"/>
        <end position="200"/>
    </location>
</feature>
<dbReference type="PANTHER" id="PTHR45638">
    <property type="entry name" value="CYCLIC NUCLEOTIDE-GATED CATION CHANNEL SUBUNIT A"/>
    <property type="match status" value="1"/>
</dbReference>
<dbReference type="EMBL" id="JAIZAY010000004">
    <property type="protein sequence ID" value="KAJ8043056.1"/>
    <property type="molecule type" value="Genomic_DNA"/>
</dbReference>
<dbReference type="Pfam" id="PF00027">
    <property type="entry name" value="cNMP_binding"/>
    <property type="match status" value="1"/>
</dbReference>
<dbReference type="InterPro" id="IPR005821">
    <property type="entry name" value="Ion_trans_dom"/>
</dbReference>
<feature type="transmembrane region" description="Helical" evidence="11">
    <location>
        <begin position="238"/>
        <end position="259"/>
    </location>
</feature>
<evidence type="ECO:0000256" key="1">
    <source>
        <dbReference type="ARBA" id="ARBA00004141"/>
    </source>
</evidence>
<dbReference type="GO" id="GO:0005221">
    <property type="term" value="F:intracellularly cyclic nucleotide-activated monoatomic cation channel activity"/>
    <property type="evidence" value="ECO:0007669"/>
    <property type="project" value="InterPro"/>
</dbReference>
<keyword evidence="8" id="KW-0407">Ion channel</keyword>
<evidence type="ECO:0000256" key="9">
    <source>
        <dbReference type="SAM" id="Coils"/>
    </source>
</evidence>
<keyword evidence="5" id="KW-0406">Ion transport</keyword>
<dbReference type="Pfam" id="PF00520">
    <property type="entry name" value="Ion_trans"/>
    <property type="match status" value="1"/>
</dbReference>
<keyword evidence="7" id="KW-1071">Ligand-gated ion channel</keyword>
<evidence type="ECO:0000259" key="12">
    <source>
        <dbReference type="PROSITE" id="PS50042"/>
    </source>
</evidence>
<sequence>MAERSSSQASLLWTYIRAISQFQRKDSGNSGTGSLTRSRNRKKWSYTDSFIDKYTTRNFGEISTESDCDFSESETDGTTYEQDDDERPSWAYVVKPDGRFLQYWLFFVTLAVIYYGWFLVARETWLETKEDELARLWNSIDGICDTIFLLDIVVQLRTGYLEHGLLVTNGKKLVNRYVRTVYFACDTLWILPLRFIVYKITKMDRPLLKSLRFLKAYRARQFFLKVEYAASHPNGVRLFNLIHFLFLLTHWFGAVYYFVSRTVEEFGQGEWVLPNSTDYNKTARQYLASFYWSTITLTTIGDIPRPESNVEYVVQILGYMLGVFVFATIVGQVGAVVENRNSLRLAFERHVDNAKRYMREHKVPREVQKPILRWYEYAWTRGQMTGRGDVNCLGLLPTKLRTELALHVNLKTLKKVSFFKRCHPEFLHDLVLKMQLNVITPGDLLCRKGEVPREVFIVSDGLLEVIGKRGRVLRKLEKGDFFGEIGAMVSESGSNRRQVDVRSVGYSELFTISKEDIIRLLKDHPQAKKVLEDVAKCYNFNKSKRRRKPTKVPTERQNGATFREEDETNLAKNHSQGSSSQVEGITLQVPGPRDHSPTVKLKAAQSFNLKRIKKANRNSLRLIPEGTTKKRKSQLRRLSGEDQDEGIKDVYRPSQISGKGAASKGKGRVAIPDDITSIVENKMGQVSDDVKKLLAYARELEEKVNTMKNEKTKLEEELAELKASREVQTKQKVEGETDL</sequence>
<dbReference type="PANTHER" id="PTHR45638:SF7">
    <property type="entry name" value="CYCLIC NUCLEOTIDE-GATED ION CHANNEL-LIKE, ISOFORM E"/>
    <property type="match status" value="1"/>
</dbReference>
<dbReference type="InterPro" id="IPR050866">
    <property type="entry name" value="CNG_cation_channel"/>
</dbReference>
<evidence type="ECO:0000313" key="14">
    <source>
        <dbReference type="Proteomes" id="UP001152320"/>
    </source>
</evidence>
<dbReference type="InterPro" id="IPR000595">
    <property type="entry name" value="cNMP-bd_dom"/>
</dbReference>
<dbReference type="GO" id="GO:0016020">
    <property type="term" value="C:membrane"/>
    <property type="evidence" value="ECO:0007669"/>
    <property type="project" value="UniProtKB-SubCell"/>
</dbReference>
<organism evidence="13 14">
    <name type="scientific">Holothuria leucospilota</name>
    <name type="common">Black long sea cucumber</name>
    <name type="synonym">Mertensiothuria leucospilota</name>
    <dbReference type="NCBI Taxonomy" id="206669"/>
    <lineage>
        <taxon>Eukaryota</taxon>
        <taxon>Metazoa</taxon>
        <taxon>Echinodermata</taxon>
        <taxon>Eleutherozoa</taxon>
        <taxon>Echinozoa</taxon>
        <taxon>Holothuroidea</taxon>
        <taxon>Aspidochirotacea</taxon>
        <taxon>Aspidochirotida</taxon>
        <taxon>Holothuriidae</taxon>
        <taxon>Holothuria</taxon>
    </lineage>
</organism>
<evidence type="ECO:0000313" key="13">
    <source>
        <dbReference type="EMBL" id="KAJ8043056.1"/>
    </source>
</evidence>
<name>A0A9Q1CDP6_HOLLE</name>
<dbReference type="Gene3D" id="1.10.287.630">
    <property type="entry name" value="Helix hairpin bin"/>
    <property type="match status" value="1"/>
</dbReference>
<dbReference type="PROSITE" id="PS50042">
    <property type="entry name" value="CNMP_BINDING_3"/>
    <property type="match status" value="1"/>
</dbReference>
<keyword evidence="2" id="KW-0813">Transport</keyword>